<evidence type="ECO:0000313" key="7">
    <source>
        <dbReference type="EMBL" id="MBF4693880.1"/>
    </source>
</evidence>
<keyword evidence="3 5" id="KW-1133">Transmembrane helix</keyword>
<feature type="domain" description="DUF1232" evidence="6">
    <location>
        <begin position="41"/>
        <end position="74"/>
    </location>
</feature>
<keyword evidence="8" id="KW-1185">Reference proteome</keyword>
<feature type="transmembrane region" description="Helical" evidence="5">
    <location>
        <begin position="38"/>
        <end position="57"/>
    </location>
</feature>
<evidence type="ECO:0000256" key="3">
    <source>
        <dbReference type="ARBA" id="ARBA00022989"/>
    </source>
</evidence>
<reference evidence="7 8" key="1">
    <citation type="submission" date="2020-11" db="EMBL/GenBank/DDBJ databases">
        <title>Fusibacter basophilias sp. nov.</title>
        <authorList>
            <person name="Qiu D."/>
        </authorList>
    </citation>
    <scope>NUCLEOTIDE SEQUENCE [LARGE SCALE GENOMIC DNA]</scope>
    <source>
        <strain evidence="7 8">Q10-2</strain>
    </source>
</reference>
<comment type="caution">
    <text evidence="7">The sequence shown here is derived from an EMBL/GenBank/DDBJ whole genome shotgun (WGS) entry which is preliminary data.</text>
</comment>
<proteinExistence type="predicted"/>
<organism evidence="7 8">
    <name type="scientific">Fusibacter ferrireducens</name>
    <dbReference type="NCBI Taxonomy" id="2785058"/>
    <lineage>
        <taxon>Bacteria</taxon>
        <taxon>Bacillati</taxon>
        <taxon>Bacillota</taxon>
        <taxon>Clostridia</taxon>
        <taxon>Eubacteriales</taxon>
        <taxon>Eubacteriales Family XII. Incertae Sedis</taxon>
        <taxon>Fusibacter</taxon>
    </lineage>
</organism>
<feature type="transmembrane region" description="Helical" evidence="5">
    <location>
        <begin position="109"/>
        <end position="128"/>
    </location>
</feature>
<evidence type="ECO:0000313" key="8">
    <source>
        <dbReference type="Proteomes" id="UP000614200"/>
    </source>
</evidence>
<accession>A0ABR9ZTS4</accession>
<dbReference type="Proteomes" id="UP000614200">
    <property type="component" value="Unassembled WGS sequence"/>
</dbReference>
<evidence type="ECO:0000256" key="2">
    <source>
        <dbReference type="ARBA" id="ARBA00022692"/>
    </source>
</evidence>
<evidence type="ECO:0000256" key="4">
    <source>
        <dbReference type="ARBA" id="ARBA00023136"/>
    </source>
</evidence>
<dbReference type="EMBL" id="JADKNH010000007">
    <property type="protein sequence ID" value="MBF4693880.1"/>
    <property type="molecule type" value="Genomic_DNA"/>
</dbReference>
<gene>
    <name evidence="7" type="ORF">ISU02_12235</name>
</gene>
<evidence type="ECO:0000259" key="6">
    <source>
        <dbReference type="Pfam" id="PF06803"/>
    </source>
</evidence>
<sequence length="129" mass="14983">MKTLKAIKSKIIEFAKRLKLEITTLYVLYKERQLNAGLQLLTILVLAYALSPIDLIPDFVPVLGYLDDFILLPLAIKGLLKLIPDHLYRESKIKAQFLTKKDLPKNWGFAVFVVIIWLLLIWTLFRVLF</sequence>
<keyword evidence="4 5" id="KW-0472">Membrane</keyword>
<evidence type="ECO:0000256" key="5">
    <source>
        <dbReference type="SAM" id="Phobius"/>
    </source>
</evidence>
<dbReference type="RefSeq" id="WP_194702121.1">
    <property type="nucleotide sequence ID" value="NZ_JADKNH010000007.1"/>
</dbReference>
<comment type="subcellular location">
    <subcellularLocation>
        <location evidence="1">Endomembrane system</location>
        <topology evidence="1">Multi-pass membrane protein</topology>
    </subcellularLocation>
</comment>
<dbReference type="Pfam" id="PF06803">
    <property type="entry name" value="DUF1232"/>
    <property type="match status" value="1"/>
</dbReference>
<evidence type="ECO:0000256" key="1">
    <source>
        <dbReference type="ARBA" id="ARBA00004127"/>
    </source>
</evidence>
<dbReference type="InterPro" id="IPR010652">
    <property type="entry name" value="DUF1232"/>
</dbReference>
<name>A0ABR9ZTS4_9FIRM</name>
<keyword evidence="2 5" id="KW-0812">Transmembrane</keyword>
<protein>
    <submittedName>
        <fullName evidence="7">DUF1232 domain-containing protein</fullName>
    </submittedName>
</protein>